<feature type="transmembrane region" description="Helical" evidence="1">
    <location>
        <begin position="112"/>
        <end position="131"/>
    </location>
</feature>
<name>A0ABU0R3Z1_9MICO</name>
<keyword evidence="1" id="KW-1133">Transmembrane helix</keyword>
<feature type="transmembrane region" description="Helical" evidence="1">
    <location>
        <begin position="76"/>
        <end position="100"/>
    </location>
</feature>
<keyword evidence="1" id="KW-0472">Membrane</keyword>
<gene>
    <name evidence="2" type="ORF">QFZ26_000342</name>
</gene>
<dbReference type="RefSeq" id="WP_307038767.1">
    <property type="nucleotide sequence ID" value="NZ_JAUSYY010000001.1"/>
</dbReference>
<keyword evidence="1" id="KW-0812">Transmembrane</keyword>
<comment type="caution">
    <text evidence="2">The sequence shown here is derived from an EMBL/GenBank/DDBJ whole genome shotgun (WGS) entry which is preliminary data.</text>
</comment>
<dbReference type="EMBL" id="JAUSYY010000001">
    <property type="protein sequence ID" value="MDQ0892787.1"/>
    <property type="molecule type" value="Genomic_DNA"/>
</dbReference>
<evidence type="ECO:0000313" key="3">
    <source>
        <dbReference type="Proteomes" id="UP001239083"/>
    </source>
</evidence>
<reference evidence="2 3" key="1">
    <citation type="submission" date="2023-07" db="EMBL/GenBank/DDBJ databases">
        <title>Comparative genomics of wheat-associated soil bacteria to identify genetic determinants of phenazine resistance.</title>
        <authorList>
            <person name="Mouncey N."/>
        </authorList>
    </citation>
    <scope>NUCLEOTIDE SEQUENCE [LARGE SCALE GENOMIC DNA]</scope>
    <source>
        <strain evidence="2 3">V3I3</strain>
    </source>
</reference>
<dbReference type="InterPro" id="IPR013879">
    <property type="entry name" value="DUF1761"/>
</dbReference>
<proteinExistence type="predicted"/>
<sequence>MTVEINWWGVLLAALSAFVIGGLWYSLLFARPWQRAAGVTDEQLKRGVVRAFAGTFLLSFVMAATLAAFIGPNGAAFGAAAGAAAGVAWVAAAFGVTYLFERRSLTLFAINGGYNAVTFTVMGTIVGVLQAG</sequence>
<organism evidence="2 3">
    <name type="scientific">Agromyces ramosus</name>
    <dbReference type="NCBI Taxonomy" id="33879"/>
    <lineage>
        <taxon>Bacteria</taxon>
        <taxon>Bacillati</taxon>
        <taxon>Actinomycetota</taxon>
        <taxon>Actinomycetes</taxon>
        <taxon>Micrococcales</taxon>
        <taxon>Microbacteriaceae</taxon>
        <taxon>Agromyces</taxon>
    </lineage>
</organism>
<dbReference type="Proteomes" id="UP001239083">
    <property type="component" value="Unassembled WGS sequence"/>
</dbReference>
<feature type="transmembrane region" description="Helical" evidence="1">
    <location>
        <begin position="6"/>
        <end position="27"/>
    </location>
</feature>
<evidence type="ECO:0000256" key="1">
    <source>
        <dbReference type="SAM" id="Phobius"/>
    </source>
</evidence>
<dbReference type="Pfam" id="PF08570">
    <property type="entry name" value="DUF1761"/>
    <property type="match status" value="1"/>
</dbReference>
<evidence type="ECO:0008006" key="4">
    <source>
        <dbReference type="Google" id="ProtNLM"/>
    </source>
</evidence>
<accession>A0ABU0R3Z1</accession>
<evidence type="ECO:0000313" key="2">
    <source>
        <dbReference type="EMBL" id="MDQ0892787.1"/>
    </source>
</evidence>
<feature type="transmembrane region" description="Helical" evidence="1">
    <location>
        <begin position="48"/>
        <end position="70"/>
    </location>
</feature>
<protein>
    <recommendedName>
        <fullName evidence="4">DUF1761 domain-containing protein</fullName>
    </recommendedName>
</protein>
<keyword evidence="3" id="KW-1185">Reference proteome</keyword>